<proteinExistence type="predicted"/>
<gene>
    <name evidence="1" type="ORF">TWF506_008231</name>
</gene>
<accession>A0AAN8NE63</accession>
<sequence>MNIAPLLRPRPLLPRPQLPFGYRRLNTLLGPPITTDQKIESLNQTIKVMDQEFKARIIETEKEIISINVQLRFLNAAMGAIYASGILTENGDPEMHSTVADWQGTCWVPLGSTSPS</sequence>
<keyword evidence="2" id="KW-1185">Reference proteome</keyword>
<dbReference type="EMBL" id="JAVHJM010000005">
    <property type="protein sequence ID" value="KAK6513796.1"/>
    <property type="molecule type" value="Genomic_DNA"/>
</dbReference>
<evidence type="ECO:0000313" key="1">
    <source>
        <dbReference type="EMBL" id="KAK6513796.1"/>
    </source>
</evidence>
<dbReference type="Proteomes" id="UP001307849">
    <property type="component" value="Unassembled WGS sequence"/>
</dbReference>
<evidence type="ECO:0000313" key="2">
    <source>
        <dbReference type="Proteomes" id="UP001307849"/>
    </source>
</evidence>
<comment type="caution">
    <text evidence="1">The sequence shown here is derived from an EMBL/GenBank/DDBJ whole genome shotgun (WGS) entry which is preliminary data.</text>
</comment>
<protein>
    <submittedName>
        <fullName evidence="1">Uncharacterized protein</fullName>
    </submittedName>
</protein>
<organism evidence="1 2">
    <name type="scientific">Arthrobotrys conoides</name>
    <dbReference type="NCBI Taxonomy" id="74498"/>
    <lineage>
        <taxon>Eukaryota</taxon>
        <taxon>Fungi</taxon>
        <taxon>Dikarya</taxon>
        <taxon>Ascomycota</taxon>
        <taxon>Pezizomycotina</taxon>
        <taxon>Orbiliomycetes</taxon>
        <taxon>Orbiliales</taxon>
        <taxon>Orbiliaceae</taxon>
        <taxon>Arthrobotrys</taxon>
    </lineage>
</organism>
<reference evidence="1 2" key="1">
    <citation type="submission" date="2019-10" db="EMBL/GenBank/DDBJ databases">
        <authorList>
            <person name="Palmer J.M."/>
        </authorList>
    </citation>
    <scope>NUCLEOTIDE SEQUENCE [LARGE SCALE GENOMIC DNA]</scope>
    <source>
        <strain evidence="1 2">TWF506</strain>
    </source>
</reference>
<name>A0AAN8NE63_9PEZI</name>
<dbReference type="AlphaFoldDB" id="A0AAN8NE63"/>